<organism evidence="3">
    <name type="scientific">Eremomyces bilateralis CBS 781.70</name>
    <dbReference type="NCBI Taxonomy" id="1392243"/>
    <lineage>
        <taxon>Eukaryota</taxon>
        <taxon>Fungi</taxon>
        <taxon>Dikarya</taxon>
        <taxon>Ascomycota</taxon>
        <taxon>Pezizomycotina</taxon>
        <taxon>Dothideomycetes</taxon>
        <taxon>Dothideomycetes incertae sedis</taxon>
        <taxon>Eremomycetales</taxon>
        <taxon>Eremomycetaceae</taxon>
        <taxon>Eremomyces</taxon>
    </lineage>
</organism>
<dbReference type="InterPro" id="IPR056043">
    <property type="entry name" value="DUF7626"/>
</dbReference>
<name>A0A6G1G3U1_9PEZI</name>
<feature type="region of interest" description="Disordered" evidence="1">
    <location>
        <begin position="36"/>
        <end position="192"/>
    </location>
</feature>
<feature type="compositionally biased region" description="Basic and acidic residues" evidence="1">
    <location>
        <begin position="86"/>
        <end position="96"/>
    </location>
</feature>
<dbReference type="EMBL" id="ML975156">
    <property type="protein sequence ID" value="KAF1812777.1"/>
    <property type="molecule type" value="Genomic_DNA"/>
</dbReference>
<dbReference type="GeneID" id="54421793"/>
<evidence type="ECO:0000259" key="2">
    <source>
        <dbReference type="Pfam" id="PF24625"/>
    </source>
</evidence>
<feature type="compositionally biased region" description="Polar residues" evidence="1">
    <location>
        <begin position="577"/>
        <end position="586"/>
    </location>
</feature>
<feature type="compositionally biased region" description="Basic and acidic residues" evidence="1">
    <location>
        <begin position="477"/>
        <end position="490"/>
    </location>
</feature>
<evidence type="ECO:0000256" key="1">
    <source>
        <dbReference type="SAM" id="MobiDB-lite"/>
    </source>
</evidence>
<dbReference type="OrthoDB" id="5321209at2759"/>
<protein>
    <recommendedName>
        <fullName evidence="2">DUF7626 domain-containing protein</fullName>
    </recommendedName>
</protein>
<feature type="region of interest" description="Disordered" evidence="1">
    <location>
        <begin position="206"/>
        <end position="247"/>
    </location>
</feature>
<dbReference type="RefSeq" id="XP_033534408.1">
    <property type="nucleotide sequence ID" value="XM_033681223.1"/>
</dbReference>
<feature type="compositionally biased region" description="Basic and acidic residues" evidence="1">
    <location>
        <begin position="525"/>
        <end position="576"/>
    </location>
</feature>
<reference evidence="5" key="2">
    <citation type="submission" date="2020-04" db="EMBL/GenBank/DDBJ databases">
        <authorList>
            <consortium name="NCBI Genome Project"/>
        </authorList>
    </citation>
    <scope>NUCLEOTIDE SEQUENCE</scope>
    <source>
        <strain evidence="5">CBS 781.70</strain>
    </source>
</reference>
<feature type="region of interest" description="Disordered" evidence="1">
    <location>
        <begin position="293"/>
        <end position="315"/>
    </location>
</feature>
<evidence type="ECO:0000313" key="4">
    <source>
        <dbReference type="Proteomes" id="UP000504638"/>
    </source>
</evidence>
<reference evidence="5" key="3">
    <citation type="submission" date="2025-04" db="UniProtKB">
        <authorList>
            <consortium name="RefSeq"/>
        </authorList>
    </citation>
    <scope>IDENTIFICATION</scope>
    <source>
        <strain evidence="5">CBS 781.70</strain>
    </source>
</reference>
<feature type="region of interest" description="Disordered" evidence="1">
    <location>
        <begin position="525"/>
        <end position="619"/>
    </location>
</feature>
<sequence length="619" mass="70844">MGTRLIIDADGNITFSDVVGELSDGEIARRFGQLEGPSTRSWARRHSRSIGKEQSISRVEGDRLAPTNSQRRSKTKVVTPPKPQYRKSDSPDDRSSPSDPADEEYTPETERRELRGRQRRSYRLSLEKKSDEFSSEESVLSGATDDGPEVLSHYVEKISPTPSSVPSIDEEYRPSRSKAKVKHNLDTSDLSVGSDRSPVLSIIDDIDHHSGNSEGTISPERFPSPPSIDEDTYHQYTSRHHPPAEITDREEYHRQVHEALEIISPTPEMLATRTTLGDTPRASTAMFVFPLSDDEQDGREGVSESRRRHRAKSTQATFKNPIAADLDIFDKTLIEMKLHGYSEDAMRAKIVELGGIKYEPKSITSRFFRLKQKLDARKDEELKCGADGWHAGEDEVLIQAYRNADAEIEEEHIRLEEKRWKFVQDHFTRIQPKSIYSEKALKDHFVALIADEAEPSVELSEDPEHRKTEMAESKAKLLARKEEREDERRKASVRNKVKAYESSNTKLKQLERESARVEMLRKREEKKAKRAAKDAVKEARSRQRIHAAETKRICEEELQRKPAKLAERGPETRRQASVDTTAVSGTTEERPYRDFFRGVKRPRDWSPISPMDVYPRPTF</sequence>
<evidence type="ECO:0000313" key="3">
    <source>
        <dbReference type="EMBL" id="KAF1812777.1"/>
    </source>
</evidence>
<reference evidence="3 5" key="1">
    <citation type="submission" date="2020-01" db="EMBL/GenBank/DDBJ databases">
        <authorList>
            <consortium name="DOE Joint Genome Institute"/>
            <person name="Haridas S."/>
            <person name="Albert R."/>
            <person name="Binder M."/>
            <person name="Bloem J."/>
            <person name="Labutti K."/>
            <person name="Salamov A."/>
            <person name="Andreopoulos B."/>
            <person name="Baker S.E."/>
            <person name="Barry K."/>
            <person name="Bills G."/>
            <person name="Bluhm B.H."/>
            <person name="Cannon C."/>
            <person name="Castanera R."/>
            <person name="Culley D.E."/>
            <person name="Daum C."/>
            <person name="Ezra D."/>
            <person name="Gonzalez J.B."/>
            <person name="Henrissat B."/>
            <person name="Kuo A."/>
            <person name="Liang C."/>
            <person name="Lipzen A."/>
            <person name="Lutzoni F."/>
            <person name="Magnuson J."/>
            <person name="Mondo S."/>
            <person name="Nolan M."/>
            <person name="Ohm R."/>
            <person name="Pangilinan J."/>
            <person name="Park H.-J."/>
            <person name="Ramirez L."/>
            <person name="Alfaro M."/>
            <person name="Sun H."/>
            <person name="Tritt A."/>
            <person name="Yoshinaga Y."/>
            <person name="Zwiers L.-H."/>
            <person name="Turgeon B.G."/>
            <person name="Goodwin S.B."/>
            <person name="Spatafora J.W."/>
            <person name="Crous P.W."/>
            <person name="Grigoriev I.V."/>
        </authorList>
    </citation>
    <scope>NUCLEOTIDE SEQUENCE</scope>
    <source>
        <strain evidence="3 5">CBS 781.70</strain>
    </source>
</reference>
<feature type="domain" description="DUF7626" evidence="2">
    <location>
        <begin position="325"/>
        <end position="379"/>
    </location>
</feature>
<proteinExistence type="predicted"/>
<feature type="region of interest" description="Disordered" evidence="1">
    <location>
        <begin position="477"/>
        <end position="504"/>
    </location>
</feature>
<evidence type="ECO:0000313" key="5">
    <source>
        <dbReference type="RefSeq" id="XP_033534408.1"/>
    </source>
</evidence>
<dbReference type="Pfam" id="PF24625">
    <property type="entry name" value="DUF7626"/>
    <property type="match status" value="1"/>
</dbReference>
<dbReference type="Proteomes" id="UP000504638">
    <property type="component" value="Unplaced"/>
</dbReference>
<keyword evidence="4" id="KW-1185">Reference proteome</keyword>
<accession>A0A6G1G3U1</accession>
<gene>
    <name evidence="3 5" type="ORF">P152DRAFT_473324</name>
</gene>
<feature type="compositionally biased region" description="Basic and acidic residues" evidence="1">
    <location>
        <begin position="587"/>
        <end position="604"/>
    </location>
</feature>
<dbReference type="AlphaFoldDB" id="A0A6G1G3U1"/>